<dbReference type="InterPro" id="IPR027417">
    <property type="entry name" value="P-loop_NTPase"/>
</dbReference>
<keyword evidence="3" id="KW-1185">Reference proteome</keyword>
<keyword evidence="2" id="KW-0347">Helicase</keyword>
<name>A0A3D9YVE2_9HYPH</name>
<dbReference type="AlphaFoldDB" id="A0A3D9YVE2"/>
<reference evidence="2 3" key="1">
    <citation type="submission" date="2018-08" db="EMBL/GenBank/DDBJ databases">
        <title>Genomic Encyclopedia of Type Strains, Phase IV (KMG-IV): sequencing the most valuable type-strain genomes for metagenomic binning, comparative biology and taxonomic classification.</title>
        <authorList>
            <person name="Goeker M."/>
        </authorList>
    </citation>
    <scope>NUCLEOTIDE SEQUENCE [LARGE SCALE GENOMIC DNA]</scope>
    <source>
        <strain evidence="2 3">BW863</strain>
    </source>
</reference>
<evidence type="ECO:0000313" key="3">
    <source>
        <dbReference type="Proteomes" id="UP000256900"/>
    </source>
</evidence>
<proteinExistence type="predicted"/>
<keyword evidence="2" id="KW-0378">Hydrolase</keyword>
<evidence type="ECO:0000259" key="1">
    <source>
        <dbReference type="Pfam" id="PF12705"/>
    </source>
</evidence>
<feature type="domain" description="PD-(D/E)XK endonuclease-like" evidence="1">
    <location>
        <begin position="763"/>
        <end position="977"/>
    </location>
</feature>
<dbReference type="RefSeq" id="WP_115837022.1">
    <property type="nucleotide sequence ID" value="NZ_CP025086.1"/>
</dbReference>
<dbReference type="SUPFAM" id="SSF52540">
    <property type="entry name" value="P-loop containing nucleoside triphosphate hydrolases"/>
    <property type="match status" value="1"/>
</dbReference>
<keyword evidence="2" id="KW-0067">ATP-binding</keyword>
<evidence type="ECO:0000313" key="2">
    <source>
        <dbReference type="EMBL" id="REF86495.1"/>
    </source>
</evidence>
<protein>
    <submittedName>
        <fullName evidence="2">ATP-dependent helicase/nuclease subunit B</fullName>
    </submittedName>
</protein>
<keyword evidence="2" id="KW-0547">Nucleotide-binding</keyword>
<dbReference type="Proteomes" id="UP000256900">
    <property type="component" value="Unassembled WGS sequence"/>
</dbReference>
<accession>A0A3D9YVE2</accession>
<dbReference type="Pfam" id="PF12705">
    <property type="entry name" value="PDDEXK_1"/>
    <property type="match status" value="1"/>
</dbReference>
<dbReference type="GO" id="GO:0004386">
    <property type="term" value="F:helicase activity"/>
    <property type="evidence" value="ECO:0007669"/>
    <property type="project" value="UniProtKB-KW"/>
</dbReference>
<gene>
    <name evidence="2" type="ORF">DES32_2549</name>
</gene>
<dbReference type="InterPro" id="IPR014153">
    <property type="entry name" value="Ds_break_AddB"/>
</dbReference>
<dbReference type="Gene3D" id="3.40.50.300">
    <property type="entry name" value="P-loop containing nucleotide triphosphate hydrolases"/>
    <property type="match status" value="1"/>
</dbReference>
<dbReference type="InterPro" id="IPR038726">
    <property type="entry name" value="PDDEXK_AddAB-type"/>
</dbReference>
<comment type="caution">
    <text evidence="2">The sequence shown here is derived from an EMBL/GenBank/DDBJ whole genome shotgun (WGS) entry which is preliminary data.</text>
</comment>
<dbReference type="EMBL" id="QUMO01000003">
    <property type="protein sequence ID" value="REF86495.1"/>
    <property type="molecule type" value="Genomic_DNA"/>
</dbReference>
<organism evidence="2 3">
    <name type="scientific">Methylovirgula ligni</name>
    <dbReference type="NCBI Taxonomy" id="569860"/>
    <lineage>
        <taxon>Bacteria</taxon>
        <taxon>Pseudomonadati</taxon>
        <taxon>Pseudomonadota</taxon>
        <taxon>Alphaproteobacteria</taxon>
        <taxon>Hyphomicrobiales</taxon>
        <taxon>Beijerinckiaceae</taxon>
        <taxon>Methylovirgula</taxon>
    </lineage>
</organism>
<sequence length="1040" mass="112852">MPRKNVFTIAPGAPFLECFSAALLDGRIVPGFSRACGALDMADATIYVPTQRAARALGEEFARALGRPATLLPRILPLGGLEATETDLLFAAPGFDAPGTALPQAAGDIWRRMQLGRLVHIWAKALHGAIVSIGADGKHITDSREPCLVGTSTTDAWHLAGELAGLIDELIIEDVAWEKLDPLVLPEFDRYWRVTLDFLNIAIAQWPSILAKHNLVDAARRHVLLITAQIAEIATGRSKGPVIAIGSTGTNRATAKLLAALAGAPQGAVVLPGLDLDLDERAWARVNTEDAGDPGFSHPQAALRRLLPVLGVSRAEVTELAAPPAHLVSRARVLSEALRPADTTEEWQAFRDDPAFAEIGPALADVSLIEAADEREEALALAIALREVLETPGATAALVTPDRDLARRVGAELTRFGIEIDDSAGEPLSATAAGTLALRAAEAAKAEDAASLVALLAHPAARFGLSRAEILERAPLFEIGLLRQETPLSSYATRAAAVAGAREAAKDRFAHPAQKALGDADWAGIADLLDRLDAALAPLKAIAGSRDLQPWIAAHRAALAEITRSEDAALSEDAVALDDLFDALLQANQPDLLFDAEGYAIFLAEVMGEKVLRRARRTHPRLKIFGLLEARLMPADVMLLGGLDEGVWPPQAQSDAFLNRPMRHALGLTPPERRIGQTAHDFVMALGHKRVILSRARKRDGTPMVESRFVQRLTALAGNAFKNCRERGEYYLHLARAIDRPGEARPPIGRPEPKPPLALRPQRLSVTRIETLRRDPYSIYAEYCLNLRELPQPAEIGERRNIGSLLHAVLEKFGERFPSGALPADAAAVFSALLEDSFASERADPDFSAFAWPRLKEAARFYLDFEHRRRADLVRLDVERNGKIAIPLDDGTTFTLSATADRIEHHSDGRVSLVDYKTGKPPGIEEVRVGFAPQLTLEAAMVARGGFDLPLGTNVAEAIYVKLFDKNGGDERPLLFKKSGETLSEVSEKHFVELVTLLNQFRDANTCYPSRPYPKFAVRYSAYDHLARVKEWAAGREDGA</sequence>
<dbReference type="NCBIfam" id="TIGR02786">
    <property type="entry name" value="addB_alphas"/>
    <property type="match status" value="1"/>
</dbReference>
<dbReference type="OrthoDB" id="9780606at2"/>